<keyword evidence="2" id="KW-0812">Transmembrane</keyword>
<evidence type="ECO:0000313" key="4">
    <source>
        <dbReference type="Proteomes" id="UP001285521"/>
    </source>
</evidence>
<organism evidence="3 4">
    <name type="scientific">Lentzea miocenica</name>
    <dbReference type="NCBI Taxonomy" id="3095431"/>
    <lineage>
        <taxon>Bacteria</taxon>
        <taxon>Bacillati</taxon>
        <taxon>Actinomycetota</taxon>
        <taxon>Actinomycetes</taxon>
        <taxon>Pseudonocardiales</taxon>
        <taxon>Pseudonocardiaceae</taxon>
        <taxon>Lentzea</taxon>
    </lineage>
</organism>
<feature type="compositionally biased region" description="Low complexity" evidence="1">
    <location>
        <begin position="171"/>
        <end position="198"/>
    </location>
</feature>
<feature type="transmembrane region" description="Helical" evidence="2">
    <location>
        <begin position="89"/>
        <end position="107"/>
    </location>
</feature>
<feature type="transmembrane region" description="Helical" evidence="2">
    <location>
        <begin position="113"/>
        <end position="134"/>
    </location>
</feature>
<feature type="compositionally biased region" description="Low complexity" evidence="1">
    <location>
        <begin position="1"/>
        <end position="16"/>
    </location>
</feature>
<dbReference type="Proteomes" id="UP001285521">
    <property type="component" value="Unassembled WGS sequence"/>
</dbReference>
<accession>A0ABU4T2H1</accession>
<evidence type="ECO:0000256" key="2">
    <source>
        <dbReference type="SAM" id="Phobius"/>
    </source>
</evidence>
<feature type="region of interest" description="Disordered" evidence="1">
    <location>
        <begin position="1"/>
        <end position="22"/>
    </location>
</feature>
<feature type="region of interest" description="Disordered" evidence="1">
    <location>
        <begin position="171"/>
        <end position="230"/>
    </location>
</feature>
<reference evidence="3 4" key="1">
    <citation type="submission" date="2023-11" db="EMBL/GenBank/DDBJ databases">
        <title>Lentzea sokolovensis, sp. nov., Lentzea kristufkii, sp. nov., and Lentzea miocenensis, sp. nov., rare actinobacteria from Sokolov Coal Basin, Miocene lacustrine sediment, Czech Republic.</title>
        <authorList>
            <person name="Lara A."/>
            <person name="Kotroba L."/>
            <person name="Nouioui I."/>
            <person name="Neumann-Schaal M."/>
            <person name="Mast Y."/>
            <person name="Chronakova A."/>
        </authorList>
    </citation>
    <scope>NUCLEOTIDE SEQUENCE [LARGE SCALE GENOMIC DNA]</scope>
    <source>
        <strain evidence="3 4">BCCO 10_0856</strain>
    </source>
</reference>
<dbReference type="RefSeq" id="WP_319967406.1">
    <property type="nucleotide sequence ID" value="NZ_JAXAVW010000015.1"/>
</dbReference>
<gene>
    <name evidence="3" type="ORF">SK803_19255</name>
</gene>
<sequence>MMPNQGWQQQQPQQQWGPPPPPPRGGSFAMAIVVAVGAFGVAIYWAILGVMRLFIPRPHVSEPLLVATLLAEKGGNGDLLAPLSIADTVLKLLAVAVLLIGAVLIVLRKMPGAFLVAGAVLLGILAAGCHFFYYKQIGWSGTSDTYIAAVLTLVVGVVAILPPVTNALKPAAQPQFGHPQAGQPQAGHPQAGQPQFPQQGPPPGYGQQQPPQPGYGPPQGPPPPGYGPPR</sequence>
<keyword evidence="4" id="KW-1185">Reference proteome</keyword>
<protein>
    <submittedName>
        <fullName evidence="3">Uncharacterized protein</fullName>
    </submittedName>
</protein>
<keyword evidence="2" id="KW-1133">Transmembrane helix</keyword>
<evidence type="ECO:0000313" key="3">
    <source>
        <dbReference type="EMBL" id="MDX8032358.1"/>
    </source>
</evidence>
<feature type="transmembrane region" description="Helical" evidence="2">
    <location>
        <begin position="146"/>
        <end position="164"/>
    </location>
</feature>
<evidence type="ECO:0000256" key="1">
    <source>
        <dbReference type="SAM" id="MobiDB-lite"/>
    </source>
</evidence>
<proteinExistence type="predicted"/>
<comment type="caution">
    <text evidence="3">The sequence shown here is derived from an EMBL/GenBank/DDBJ whole genome shotgun (WGS) entry which is preliminary data.</text>
</comment>
<dbReference type="EMBL" id="JAXAVW010000015">
    <property type="protein sequence ID" value="MDX8032358.1"/>
    <property type="molecule type" value="Genomic_DNA"/>
</dbReference>
<feature type="transmembrane region" description="Helical" evidence="2">
    <location>
        <begin position="28"/>
        <end position="47"/>
    </location>
</feature>
<feature type="compositionally biased region" description="Pro residues" evidence="1">
    <location>
        <begin position="199"/>
        <end position="230"/>
    </location>
</feature>
<name>A0ABU4T2H1_9PSEU</name>
<keyword evidence="2" id="KW-0472">Membrane</keyword>